<protein>
    <submittedName>
        <fullName evidence="5">Aste57867_18503 protein</fullName>
    </submittedName>
</protein>
<dbReference type="EMBL" id="VJMH01006393">
    <property type="protein sequence ID" value="KAF0690109.1"/>
    <property type="molecule type" value="Genomic_DNA"/>
</dbReference>
<evidence type="ECO:0000313" key="6">
    <source>
        <dbReference type="Proteomes" id="UP000332933"/>
    </source>
</evidence>
<evidence type="ECO:0000313" key="4">
    <source>
        <dbReference type="EMBL" id="KAF0690109.1"/>
    </source>
</evidence>
<dbReference type="GO" id="GO:0006914">
    <property type="term" value="P:autophagy"/>
    <property type="evidence" value="ECO:0007669"/>
    <property type="project" value="InterPro"/>
</dbReference>
<organism evidence="5 6">
    <name type="scientific">Aphanomyces stellatus</name>
    <dbReference type="NCBI Taxonomy" id="120398"/>
    <lineage>
        <taxon>Eukaryota</taxon>
        <taxon>Sar</taxon>
        <taxon>Stramenopiles</taxon>
        <taxon>Oomycota</taxon>
        <taxon>Saprolegniomycetes</taxon>
        <taxon>Saprolegniales</taxon>
        <taxon>Verrucalvaceae</taxon>
        <taxon>Aphanomyces</taxon>
    </lineage>
</organism>
<reference evidence="5 6" key="1">
    <citation type="submission" date="2019-03" db="EMBL/GenBank/DDBJ databases">
        <authorList>
            <person name="Gaulin E."/>
            <person name="Dumas B."/>
        </authorList>
    </citation>
    <scope>NUCLEOTIDE SEQUENCE [LARGE SCALE GENOMIC DNA]</scope>
    <source>
        <strain evidence="5">CBS 568.67</strain>
    </source>
</reference>
<dbReference type="GO" id="GO:0042594">
    <property type="term" value="P:response to starvation"/>
    <property type="evidence" value="ECO:0007669"/>
    <property type="project" value="TreeGrafter"/>
</dbReference>
<accession>A0A485LAV2</accession>
<dbReference type="InterPro" id="IPR045142">
    <property type="entry name" value="BCAS3-like"/>
</dbReference>
<reference evidence="4" key="2">
    <citation type="submission" date="2019-06" db="EMBL/GenBank/DDBJ databases">
        <title>Genomics analysis of Aphanomyces spp. identifies a new class of oomycete effector associated with host adaptation.</title>
        <authorList>
            <person name="Gaulin E."/>
        </authorList>
    </citation>
    <scope>NUCLEOTIDE SEQUENCE</scope>
    <source>
        <strain evidence="4">CBS 578.67</strain>
    </source>
</reference>
<evidence type="ECO:0000256" key="1">
    <source>
        <dbReference type="PROSITE-ProRule" id="PRU00221"/>
    </source>
</evidence>
<dbReference type="AlphaFoldDB" id="A0A485LAV2"/>
<dbReference type="InterPro" id="IPR001680">
    <property type="entry name" value="WD40_rpt"/>
</dbReference>
<dbReference type="PANTHER" id="PTHR13268:SF0">
    <property type="entry name" value="BCAS3 MICROTUBULE ASSOCIATED CELL MIGRATION FACTOR"/>
    <property type="match status" value="1"/>
</dbReference>
<feature type="compositionally biased region" description="Low complexity" evidence="2">
    <location>
        <begin position="176"/>
        <end position="194"/>
    </location>
</feature>
<dbReference type="Pfam" id="PF21034">
    <property type="entry name" value="BCAS3_WD40"/>
    <property type="match status" value="1"/>
</dbReference>
<keyword evidence="1" id="KW-0853">WD repeat</keyword>
<dbReference type="OrthoDB" id="25778at2759"/>
<name>A0A485LAV2_9STRA</name>
<gene>
    <name evidence="5" type="primary">Aste57867_18503</name>
    <name evidence="4" type="ORF">As57867_018441</name>
    <name evidence="5" type="ORF">ASTE57867_18503</name>
</gene>
<feature type="repeat" description="WD" evidence="1">
    <location>
        <begin position="239"/>
        <end position="265"/>
    </location>
</feature>
<dbReference type="InterPro" id="IPR048382">
    <property type="entry name" value="BCAS3_WD40"/>
</dbReference>
<keyword evidence="6" id="KW-1185">Reference proteome</keyword>
<sequence length="543" mass="58336">MEIKTNPRMLDDWTSYLFSSPSKGAAASPSQVTCLEFFHDPRTNTALLLQATPGAFCIFNAHTTEQIGRKHPTDGDYVRLARFFPLSPNEKLPNVLLVTSKMSVYSLDESQFLQDIVFPATDADILDVQLNAYATAVLTHRVIRLLDRSFSITHTIATASDAMTLGTRWLAFPGVSPTSSSSDSTSTTPSSSPPEDYSLTDVAQGVASYFSKSARQGASVPGLVVVQDCVTHTPITAPFLSHTSAITALAFDPSGLLLAAASADGQTLHVHRVLDQTLLYRLHRGITPARIRHLSFSLDAKWLSATTSRGTTHLYAVRPDGGAVGGHSHALLNLNDPAQLTAWQAAAAREQQARDFGSAVPPAAVHGGALARLRYEAAAVRCQWVAARRLVVGTDAAGQTVALQPTTALADDGSLRLELAVAVITDASETTVTSPRRPSLVETMTHHRPRVPLWLHPKVSFRVGHKAASHVLSVRRPGAVPLSTPATDQHDLDDYDDEPVFVLDLAASISEAAASTVEIQPLEKSLLATSQYAGEVQDAYFDR</sequence>
<dbReference type="EMBL" id="CAADRA010006414">
    <property type="protein sequence ID" value="VFT95239.1"/>
    <property type="molecule type" value="Genomic_DNA"/>
</dbReference>
<dbReference type="SUPFAM" id="SSF50978">
    <property type="entry name" value="WD40 repeat-like"/>
    <property type="match status" value="1"/>
</dbReference>
<feature type="domain" description="BCAS3 WD40" evidence="3">
    <location>
        <begin position="222"/>
        <end position="329"/>
    </location>
</feature>
<dbReference type="Proteomes" id="UP000332933">
    <property type="component" value="Unassembled WGS sequence"/>
</dbReference>
<dbReference type="PROSITE" id="PS50082">
    <property type="entry name" value="WD_REPEATS_2"/>
    <property type="match status" value="1"/>
</dbReference>
<evidence type="ECO:0000313" key="5">
    <source>
        <dbReference type="EMBL" id="VFT95239.1"/>
    </source>
</evidence>
<dbReference type="GO" id="GO:0005737">
    <property type="term" value="C:cytoplasm"/>
    <property type="evidence" value="ECO:0007669"/>
    <property type="project" value="TreeGrafter"/>
</dbReference>
<feature type="region of interest" description="Disordered" evidence="2">
    <location>
        <begin position="175"/>
        <end position="197"/>
    </location>
</feature>
<dbReference type="Gene3D" id="2.130.10.10">
    <property type="entry name" value="YVTN repeat-like/Quinoprotein amine dehydrogenase"/>
    <property type="match status" value="1"/>
</dbReference>
<dbReference type="InterPro" id="IPR015943">
    <property type="entry name" value="WD40/YVTN_repeat-like_dom_sf"/>
</dbReference>
<evidence type="ECO:0000259" key="3">
    <source>
        <dbReference type="Pfam" id="PF21034"/>
    </source>
</evidence>
<proteinExistence type="predicted"/>
<evidence type="ECO:0000256" key="2">
    <source>
        <dbReference type="SAM" id="MobiDB-lite"/>
    </source>
</evidence>
<dbReference type="InterPro" id="IPR036322">
    <property type="entry name" value="WD40_repeat_dom_sf"/>
</dbReference>
<dbReference type="PANTHER" id="PTHR13268">
    <property type="entry name" value="BREAST CARCINOMA AMPLIFIED SEQUENCE 3"/>
    <property type="match status" value="1"/>
</dbReference>